<proteinExistence type="predicted"/>
<name>A0A1W2H2K8_9BACT</name>
<accession>A0A1W2H2K8</accession>
<dbReference type="OrthoDB" id="839900at2"/>
<gene>
    <name evidence="2" type="ORF">SAMN00777080_1429</name>
</gene>
<keyword evidence="1" id="KW-1133">Transmembrane helix</keyword>
<organism evidence="2 3">
    <name type="scientific">Aquiflexum balticum DSM 16537</name>
    <dbReference type="NCBI Taxonomy" id="758820"/>
    <lineage>
        <taxon>Bacteria</taxon>
        <taxon>Pseudomonadati</taxon>
        <taxon>Bacteroidota</taxon>
        <taxon>Cytophagia</taxon>
        <taxon>Cytophagales</taxon>
        <taxon>Cyclobacteriaceae</taxon>
        <taxon>Aquiflexum</taxon>
    </lineage>
</organism>
<evidence type="ECO:0000313" key="2">
    <source>
        <dbReference type="EMBL" id="SMD42862.1"/>
    </source>
</evidence>
<keyword evidence="1" id="KW-0472">Membrane</keyword>
<evidence type="ECO:0008006" key="4">
    <source>
        <dbReference type="Google" id="ProtNLM"/>
    </source>
</evidence>
<dbReference type="STRING" id="758820.SAMN00777080_1429"/>
<evidence type="ECO:0000256" key="1">
    <source>
        <dbReference type="SAM" id="Phobius"/>
    </source>
</evidence>
<sequence>MKDILKSQYLWAVFFLGLFLLNYPVLSIYNIPKAIFGIPLLFIMVFGFWALLILLTYLVVKKMNRKNNA</sequence>
<dbReference type="RefSeq" id="WP_084119620.1">
    <property type="nucleotide sequence ID" value="NZ_LT838813.1"/>
</dbReference>
<dbReference type="Proteomes" id="UP000192333">
    <property type="component" value="Chromosome I"/>
</dbReference>
<keyword evidence="3" id="KW-1185">Reference proteome</keyword>
<feature type="transmembrane region" description="Helical" evidence="1">
    <location>
        <begin position="9"/>
        <end position="29"/>
    </location>
</feature>
<feature type="transmembrane region" description="Helical" evidence="1">
    <location>
        <begin position="35"/>
        <end position="60"/>
    </location>
</feature>
<keyword evidence="1" id="KW-0812">Transmembrane</keyword>
<protein>
    <recommendedName>
        <fullName evidence="4">DUF3311 domain-containing protein</fullName>
    </recommendedName>
</protein>
<evidence type="ECO:0000313" key="3">
    <source>
        <dbReference type="Proteomes" id="UP000192333"/>
    </source>
</evidence>
<dbReference type="AlphaFoldDB" id="A0A1W2H2K8"/>
<reference evidence="3" key="1">
    <citation type="submission" date="2017-04" db="EMBL/GenBank/DDBJ databases">
        <authorList>
            <person name="Varghese N."/>
            <person name="Submissions S."/>
        </authorList>
    </citation>
    <scope>NUCLEOTIDE SEQUENCE [LARGE SCALE GENOMIC DNA]</scope>
    <source>
        <strain evidence="3">DSM 16537</strain>
    </source>
</reference>
<dbReference type="EMBL" id="LT838813">
    <property type="protein sequence ID" value="SMD42862.1"/>
    <property type="molecule type" value="Genomic_DNA"/>
</dbReference>